<dbReference type="FunFam" id="3.30.450.20:FF:000127">
    <property type="entry name" value="C4-dicarboxylate transport sensor protein"/>
    <property type="match status" value="1"/>
</dbReference>
<gene>
    <name evidence="21" type="primary">sasA_9</name>
    <name evidence="21" type="ORF">KBTEX_02965</name>
</gene>
<dbReference type="CDD" id="cd00130">
    <property type="entry name" value="PAS"/>
    <property type="match status" value="1"/>
</dbReference>
<dbReference type="SMART" id="SM00091">
    <property type="entry name" value="PAS"/>
    <property type="match status" value="1"/>
</dbReference>
<evidence type="ECO:0000256" key="5">
    <source>
        <dbReference type="ARBA" id="ARBA00022519"/>
    </source>
</evidence>
<dbReference type="PANTHER" id="PTHR43065:SF46">
    <property type="entry name" value="C4-DICARBOXYLATE TRANSPORT SENSOR PROTEIN DCTB"/>
    <property type="match status" value="1"/>
</dbReference>
<dbReference type="Gene3D" id="6.10.250.3020">
    <property type="match status" value="1"/>
</dbReference>
<keyword evidence="9" id="KW-0547">Nucleotide-binding</keyword>
<keyword evidence="11" id="KW-0067">ATP-binding</keyword>
<accession>A0A5B8RI25</accession>
<dbReference type="InterPro" id="IPR003661">
    <property type="entry name" value="HisK_dim/P_dom"/>
</dbReference>
<dbReference type="InterPro" id="IPR035965">
    <property type="entry name" value="PAS-like_dom_sf"/>
</dbReference>
<dbReference type="SUPFAM" id="SSF47384">
    <property type="entry name" value="Homodimeric domain of signal transducing histidine kinase"/>
    <property type="match status" value="1"/>
</dbReference>
<evidence type="ECO:0000256" key="2">
    <source>
        <dbReference type="ARBA" id="ARBA00004429"/>
    </source>
</evidence>
<feature type="coiled-coil region" evidence="15">
    <location>
        <begin position="488"/>
        <end position="515"/>
    </location>
</feature>
<dbReference type="CDD" id="cd00082">
    <property type="entry name" value="HisKA"/>
    <property type="match status" value="1"/>
</dbReference>
<dbReference type="InterPro" id="IPR005467">
    <property type="entry name" value="His_kinase_dom"/>
</dbReference>
<evidence type="ECO:0000256" key="16">
    <source>
        <dbReference type="SAM" id="MobiDB-lite"/>
    </source>
</evidence>
<feature type="domain" description="Histidine kinase" evidence="18">
    <location>
        <begin position="534"/>
        <end position="747"/>
    </location>
</feature>
<dbReference type="InterPro" id="IPR013767">
    <property type="entry name" value="PAS_fold"/>
</dbReference>
<dbReference type="PANTHER" id="PTHR43065">
    <property type="entry name" value="SENSOR HISTIDINE KINASE"/>
    <property type="match status" value="1"/>
</dbReference>
<dbReference type="NCBIfam" id="TIGR00229">
    <property type="entry name" value="sensory_box"/>
    <property type="match status" value="1"/>
</dbReference>
<dbReference type="PROSITE" id="PS50113">
    <property type="entry name" value="PAC"/>
    <property type="match status" value="1"/>
</dbReference>
<comment type="catalytic activity">
    <reaction evidence="1">
        <text>ATP + protein L-histidine = ADP + protein N-phospho-L-histidine.</text>
        <dbReference type="EC" id="2.7.13.3"/>
    </reaction>
</comment>
<keyword evidence="8 17" id="KW-0812">Transmembrane</keyword>
<evidence type="ECO:0000256" key="6">
    <source>
        <dbReference type="ARBA" id="ARBA00022553"/>
    </source>
</evidence>
<dbReference type="GO" id="GO:0006355">
    <property type="term" value="P:regulation of DNA-templated transcription"/>
    <property type="evidence" value="ECO:0007669"/>
    <property type="project" value="InterPro"/>
</dbReference>
<evidence type="ECO:0000256" key="10">
    <source>
        <dbReference type="ARBA" id="ARBA00022777"/>
    </source>
</evidence>
<keyword evidence="14 17" id="KW-0472">Membrane</keyword>
<name>A0A5B8RI25_9ZZZZ</name>
<feature type="region of interest" description="Disordered" evidence="16">
    <location>
        <begin position="240"/>
        <end position="262"/>
    </location>
</feature>
<evidence type="ECO:0000256" key="9">
    <source>
        <dbReference type="ARBA" id="ARBA00022741"/>
    </source>
</evidence>
<evidence type="ECO:0000259" key="20">
    <source>
        <dbReference type="PROSITE" id="PS50113"/>
    </source>
</evidence>
<evidence type="ECO:0000259" key="19">
    <source>
        <dbReference type="PROSITE" id="PS50112"/>
    </source>
</evidence>
<evidence type="ECO:0000256" key="14">
    <source>
        <dbReference type="ARBA" id="ARBA00023136"/>
    </source>
</evidence>
<dbReference type="FunFam" id="1.10.287.130:FF:000049">
    <property type="entry name" value="C4-dicarboxylate transport sensor protein DctB"/>
    <property type="match status" value="1"/>
</dbReference>
<dbReference type="PRINTS" id="PR00344">
    <property type="entry name" value="BCTRLSENSOR"/>
</dbReference>
<keyword evidence="6" id="KW-0597">Phosphoprotein</keyword>
<dbReference type="InterPro" id="IPR029151">
    <property type="entry name" value="Sensor-like_sf"/>
</dbReference>
<dbReference type="EMBL" id="MN079157">
    <property type="protein sequence ID" value="QEA06625.1"/>
    <property type="molecule type" value="Genomic_DNA"/>
</dbReference>
<dbReference type="AlphaFoldDB" id="A0A5B8RI25"/>
<keyword evidence="4" id="KW-1003">Cell membrane</keyword>
<dbReference type="GO" id="GO:0005524">
    <property type="term" value="F:ATP binding"/>
    <property type="evidence" value="ECO:0007669"/>
    <property type="project" value="UniProtKB-KW"/>
</dbReference>
<dbReference type="GO" id="GO:0005886">
    <property type="term" value="C:plasma membrane"/>
    <property type="evidence" value="ECO:0007669"/>
    <property type="project" value="UniProtKB-SubCell"/>
</dbReference>
<keyword evidence="10 21" id="KW-0418">Kinase</keyword>
<dbReference type="InterPro" id="IPR000700">
    <property type="entry name" value="PAS-assoc_C"/>
</dbReference>
<dbReference type="Gene3D" id="3.30.450.20">
    <property type="entry name" value="PAS domain"/>
    <property type="match status" value="3"/>
</dbReference>
<keyword evidence="13" id="KW-0902">Two-component regulatory system</keyword>
<evidence type="ECO:0000256" key="3">
    <source>
        <dbReference type="ARBA" id="ARBA00012438"/>
    </source>
</evidence>
<dbReference type="CDD" id="cd00075">
    <property type="entry name" value="HATPase"/>
    <property type="match status" value="1"/>
</dbReference>
<keyword evidence="7 21" id="KW-0808">Transferase</keyword>
<evidence type="ECO:0000259" key="18">
    <source>
        <dbReference type="PROSITE" id="PS50109"/>
    </source>
</evidence>
<organism evidence="21">
    <name type="scientific">uncultured organism</name>
    <dbReference type="NCBI Taxonomy" id="155900"/>
    <lineage>
        <taxon>unclassified sequences</taxon>
        <taxon>environmental samples</taxon>
    </lineage>
</organism>
<dbReference type="SUPFAM" id="SSF55874">
    <property type="entry name" value="ATPase domain of HSP90 chaperone/DNA topoisomerase II/histidine kinase"/>
    <property type="match status" value="1"/>
</dbReference>
<evidence type="ECO:0000256" key="13">
    <source>
        <dbReference type="ARBA" id="ARBA00023012"/>
    </source>
</evidence>
<feature type="domain" description="PAS" evidence="19">
    <location>
        <begin position="352"/>
        <end position="422"/>
    </location>
</feature>
<dbReference type="PROSITE" id="PS50109">
    <property type="entry name" value="HIS_KIN"/>
    <property type="match status" value="1"/>
</dbReference>
<dbReference type="SUPFAM" id="SSF103190">
    <property type="entry name" value="Sensory domain-like"/>
    <property type="match status" value="1"/>
</dbReference>
<dbReference type="Pfam" id="PF00989">
    <property type="entry name" value="PAS"/>
    <property type="match status" value="1"/>
</dbReference>
<dbReference type="SMART" id="SM00387">
    <property type="entry name" value="HATPase_c"/>
    <property type="match status" value="1"/>
</dbReference>
<evidence type="ECO:0000256" key="7">
    <source>
        <dbReference type="ARBA" id="ARBA00022679"/>
    </source>
</evidence>
<evidence type="ECO:0000256" key="4">
    <source>
        <dbReference type="ARBA" id="ARBA00022475"/>
    </source>
</evidence>
<evidence type="ECO:0000256" key="11">
    <source>
        <dbReference type="ARBA" id="ARBA00022840"/>
    </source>
</evidence>
<dbReference type="SMART" id="SM00388">
    <property type="entry name" value="HisKA"/>
    <property type="match status" value="1"/>
</dbReference>
<keyword evidence="15" id="KW-0175">Coiled coil</keyword>
<dbReference type="InterPro" id="IPR004358">
    <property type="entry name" value="Sig_transdc_His_kin-like_C"/>
</dbReference>
<proteinExistence type="predicted"/>
<protein>
    <recommendedName>
        <fullName evidence="3">histidine kinase</fullName>
        <ecNumber evidence="3">2.7.13.3</ecNumber>
    </recommendedName>
</protein>
<feature type="domain" description="PAC" evidence="20">
    <location>
        <begin position="425"/>
        <end position="475"/>
    </location>
</feature>
<dbReference type="SUPFAM" id="SSF55785">
    <property type="entry name" value="PYP-like sensor domain (PAS domain)"/>
    <property type="match status" value="1"/>
</dbReference>
<evidence type="ECO:0000256" key="15">
    <source>
        <dbReference type="SAM" id="Coils"/>
    </source>
</evidence>
<dbReference type="EC" id="2.7.13.3" evidence="3"/>
<evidence type="ECO:0000256" key="12">
    <source>
        <dbReference type="ARBA" id="ARBA00022989"/>
    </source>
</evidence>
<dbReference type="Gene3D" id="1.10.287.130">
    <property type="match status" value="1"/>
</dbReference>
<dbReference type="Gene3D" id="3.30.565.10">
    <property type="entry name" value="Histidine kinase-like ATPase, C-terminal domain"/>
    <property type="match status" value="1"/>
</dbReference>
<keyword evidence="5" id="KW-0997">Cell inner membrane</keyword>
<dbReference type="InterPro" id="IPR036890">
    <property type="entry name" value="HATPase_C_sf"/>
</dbReference>
<dbReference type="Pfam" id="PF00512">
    <property type="entry name" value="HisKA"/>
    <property type="match status" value="1"/>
</dbReference>
<sequence>MTVTSRAAIPEPVPRTRRWRARALVAAAAIAVAAVVLAGTWWLARESAYAGLRTQSANDLRLYIANVRRELEKFEYLPSLLADDSRLQRLLRNPADALAWRSVNRYLQLAANVSNAAAIYLLDDDGLTVAASNFDDADSFIGDNYSFRPYYQQAAKGRLGRFYALGITSNRRGYYFASPVGRGDDILGVVVVKVPLAPLERERGGSGREFIVTDPAGVIFLSTEPSWRFKTLHPLTAPQRRRIESTQRYPGRSPSPLQRESTTALADGGTLVDLGDGGSFLRQERGMPTAGWRVHVMADTAPVYEQIVRSVLLAAASLFAIALAAGVFAQRRARLAERRRFEQASMEAAAANAERVRAIIDNTRAGLVTLTADGRIASLNPTAETLLGRSSDSVSGDPLTGLFDGGDRRTLEQGLRMAAETATPPLLEVSAHHGDGSDLPLEVAVSAMDLPEGRRYLVTLHDLSERKAGERALREAHDQLEQRVSERTRDLLTTNRRLSREIEEHQRTEAALTRTRDELVQAAKLAAIGQLAAGINHEINQPLTAIRAYADNARLLLDHDREDDARGNLSLISDLTGRMARIVNQLKLFSRKSTGTPVAVSVPAAVDDALALLDPQLSREGVAVFRHWDAAPLYCLGDTVRLEQVFVNLIGNAAQAMSEAERREVHVTLHADGDWIEVRVRDTGPGIDDEHLAQIFETFFTTKDTGQGLGLGLSISARIIEEMGGTMHADNDPEGGAVFTVTLPRTTEDANGE</sequence>
<dbReference type="InterPro" id="IPR000014">
    <property type="entry name" value="PAS"/>
</dbReference>
<keyword evidence="12 17" id="KW-1133">Transmembrane helix</keyword>
<dbReference type="Pfam" id="PF02518">
    <property type="entry name" value="HATPase_c"/>
    <property type="match status" value="1"/>
</dbReference>
<feature type="transmembrane region" description="Helical" evidence="17">
    <location>
        <begin position="21"/>
        <end position="44"/>
    </location>
</feature>
<dbReference type="InterPro" id="IPR036097">
    <property type="entry name" value="HisK_dim/P_sf"/>
</dbReference>
<dbReference type="PROSITE" id="PS50112">
    <property type="entry name" value="PAS"/>
    <property type="match status" value="1"/>
</dbReference>
<evidence type="ECO:0000256" key="8">
    <source>
        <dbReference type="ARBA" id="ARBA00022692"/>
    </source>
</evidence>
<comment type="subcellular location">
    <subcellularLocation>
        <location evidence="2">Cell inner membrane</location>
        <topology evidence="2">Multi-pass membrane protein</topology>
    </subcellularLocation>
</comment>
<evidence type="ECO:0000256" key="1">
    <source>
        <dbReference type="ARBA" id="ARBA00000085"/>
    </source>
</evidence>
<evidence type="ECO:0000256" key="17">
    <source>
        <dbReference type="SAM" id="Phobius"/>
    </source>
</evidence>
<dbReference type="InterPro" id="IPR003594">
    <property type="entry name" value="HATPase_dom"/>
</dbReference>
<reference evidence="21" key="1">
    <citation type="submission" date="2019-06" db="EMBL/GenBank/DDBJ databases">
        <authorList>
            <person name="Murdoch R.W."/>
            <person name="Fathepure B."/>
        </authorList>
    </citation>
    <scope>NUCLEOTIDE SEQUENCE</scope>
</reference>
<dbReference type="GO" id="GO:0000155">
    <property type="term" value="F:phosphorelay sensor kinase activity"/>
    <property type="evidence" value="ECO:0007669"/>
    <property type="project" value="InterPro"/>
</dbReference>
<evidence type="ECO:0000313" key="21">
    <source>
        <dbReference type="EMBL" id="QEA06625.1"/>
    </source>
</evidence>